<accession>A0A1V4HI55</accession>
<dbReference type="STRING" id="1469647.BC351_29255"/>
<dbReference type="InterPro" id="IPR050312">
    <property type="entry name" value="IolE/XylAMocC-like"/>
</dbReference>
<comment type="caution">
    <text evidence="2">The sequence shown here is derived from an EMBL/GenBank/DDBJ whole genome shotgun (WGS) entry which is preliminary data.</text>
</comment>
<dbReference type="SUPFAM" id="SSF51658">
    <property type="entry name" value="Xylose isomerase-like"/>
    <property type="match status" value="1"/>
</dbReference>
<dbReference type="EMBL" id="MBTG01000018">
    <property type="protein sequence ID" value="OPH55985.1"/>
    <property type="molecule type" value="Genomic_DNA"/>
</dbReference>
<keyword evidence="3" id="KW-1185">Reference proteome</keyword>
<dbReference type="PANTHER" id="PTHR12110:SF41">
    <property type="entry name" value="INOSOSE DEHYDRATASE"/>
    <property type="match status" value="1"/>
</dbReference>
<dbReference type="Proteomes" id="UP000190626">
    <property type="component" value="Unassembled WGS sequence"/>
</dbReference>
<feature type="domain" description="Xylose isomerase-like TIM barrel" evidence="1">
    <location>
        <begin position="27"/>
        <end position="232"/>
    </location>
</feature>
<evidence type="ECO:0000259" key="1">
    <source>
        <dbReference type="Pfam" id="PF01261"/>
    </source>
</evidence>
<sequence length="254" mass="29022">MNKMNIAAQLYTVRDYTKKEIDLRETLRKIKDIGYEAVQISAIGPIAPEVVKVLADEAQLRICASHTSFQRMKEDLDQVIKEHQLWNCRYVGLGAIPEQYNSSREGYEAFVLDSADIVSRLHQAGLQFIYHNHRFEFDKFGGSRTGMDVLFESTKPEEFGFELDLFWVQAGGADPADWIQKTAGRMAVVHLKDMAIIKDHAVTAEIGEGNMNYGKLIQACRDTGVEWYVVEQDECRRDPFESLAISYRNLQAYL</sequence>
<name>A0A1V4HI55_9BACL</name>
<dbReference type="AlphaFoldDB" id="A0A1V4HI55"/>
<gene>
    <name evidence="2" type="ORF">BC351_29255</name>
</gene>
<keyword evidence="2" id="KW-0413">Isomerase</keyword>
<dbReference type="Pfam" id="PF01261">
    <property type="entry name" value="AP_endonuc_2"/>
    <property type="match status" value="1"/>
</dbReference>
<dbReference type="RefSeq" id="WP_079414487.1">
    <property type="nucleotide sequence ID" value="NZ_MBTG01000018.1"/>
</dbReference>
<evidence type="ECO:0000313" key="3">
    <source>
        <dbReference type="Proteomes" id="UP000190626"/>
    </source>
</evidence>
<dbReference type="InterPro" id="IPR036237">
    <property type="entry name" value="Xyl_isomerase-like_sf"/>
</dbReference>
<dbReference type="GO" id="GO:0016853">
    <property type="term" value="F:isomerase activity"/>
    <property type="evidence" value="ECO:0007669"/>
    <property type="project" value="UniProtKB-KW"/>
</dbReference>
<reference evidence="3" key="1">
    <citation type="submission" date="2016-07" db="EMBL/GenBank/DDBJ databases">
        <authorList>
            <person name="Florea S."/>
            <person name="Webb J.S."/>
            <person name="Jaromczyk J."/>
            <person name="Schardl C.L."/>
        </authorList>
    </citation>
    <scope>NUCLEOTIDE SEQUENCE [LARGE SCALE GENOMIC DNA]</scope>
    <source>
        <strain evidence="3">CY1</strain>
    </source>
</reference>
<dbReference type="PANTHER" id="PTHR12110">
    <property type="entry name" value="HYDROXYPYRUVATE ISOMERASE"/>
    <property type="match status" value="1"/>
</dbReference>
<organism evidence="2 3">
    <name type="scientific">Paenibacillus ferrarius</name>
    <dbReference type="NCBI Taxonomy" id="1469647"/>
    <lineage>
        <taxon>Bacteria</taxon>
        <taxon>Bacillati</taxon>
        <taxon>Bacillota</taxon>
        <taxon>Bacilli</taxon>
        <taxon>Bacillales</taxon>
        <taxon>Paenibacillaceae</taxon>
        <taxon>Paenibacillus</taxon>
    </lineage>
</organism>
<dbReference type="InterPro" id="IPR013022">
    <property type="entry name" value="Xyl_isomerase-like_TIM-brl"/>
</dbReference>
<protein>
    <submittedName>
        <fullName evidence="2">Xylose isomerase</fullName>
    </submittedName>
</protein>
<dbReference type="Gene3D" id="3.20.20.150">
    <property type="entry name" value="Divalent-metal-dependent TIM barrel enzymes"/>
    <property type="match status" value="1"/>
</dbReference>
<evidence type="ECO:0000313" key="2">
    <source>
        <dbReference type="EMBL" id="OPH55985.1"/>
    </source>
</evidence>
<dbReference type="OrthoDB" id="9798407at2"/>
<proteinExistence type="predicted"/>